<evidence type="ECO:0000256" key="10">
    <source>
        <dbReference type="ARBA" id="ARBA00023157"/>
    </source>
</evidence>
<evidence type="ECO:0000256" key="1">
    <source>
        <dbReference type="ARBA" id="ARBA00003986"/>
    </source>
</evidence>
<dbReference type="NCBIfam" id="TIGR00420">
    <property type="entry name" value="trmU"/>
    <property type="match status" value="1"/>
</dbReference>
<keyword evidence="8" id="KW-0067">ATP-binding</keyword>
<evidence type="ECO:0000256" key="3">
    <source>
        <dbReference type="ARBA" id="ARBA00011953"/>
    </source>
</evidence>
<dbReference type="InterPro" id="IPR046885">
    <property type="entry name" value="MnmA-like_C"/>
</dbReference>
<comment type="caution">
    <text evidence="14">The sequence shown here is derived from an EMBL/GenBank/DDBJ whole genome shotgun (WGS) entry which is preliminary data.</text>
</comment>
<gene>
    <name evidence="14" type="ORF">DASB73_022240</name>
</gene>
<keyword evidence="4" id="KW-0820">tRNA-binding</keyword>
<dbReference type="InterPro" id="IPR004506">
    <property type="entry name" value="MnmA-like"/>
</dbReference>
<evidence type="ECO:0000256" key="8">
    <source>
        <dbReference type="ARBA" id="ARBA00022840"/>
    </source>
</evidence>
<dbReference type="GO" id="GO:0005524">
    <property type="term" value="F:ATP binding"/>
    <property type="evidence" value="ECO:0007669"/>
    <property type="project" value="UniProtKB-KW"/>
</dbReference>
<protein>
    <recommendedName>
        <fullName evidence="3">tRNA-5-taurinomethyluridine 2-sulfurtransferase</fullName>
        <ecNumber evidence="3">2.8.1.14</ecNumber>
    </recommendedName>
</protein>
<evidence type="ECO:0000256" key="7">
    <source>
        <dbReference type="ARBA" id="ARBA00022741"/>
    </source>
</evidence>
<dbReference type="EC" id="2.8.1.14" evidence="3"/>
<dbReference type="EMBL" id="BTGC01000003">
    <property type="protein sequence ID" value="GMM51266.1"/>
    <property type="molecule type" value="Genomic_DNA"/>
</dbReference>
<evidence type="ECO:0000256" key="11">
    <source>
        <dbReference type="ARBA" id="ARBA00049564"/>
    </source>
</evidence>
<evidence type="ECO:0000256" key="9">
    <source>
        <dbReference type="ARBA" id="ARBA00022884"/>
    </source>
</evidence>
<dbReference type="Pfam" id="PF20258">
    <property type="entry name" value="tRNA_Me_trans_C"/>
    <property type="match status" value="1"/>
</dbReference>
<dbReference type="Gene3D" id="2.40.30.10">
    <property type="entry name" value="Translation factors"/>
    <property type="match status" value="1"/>
</dbReference>
<dbReference type="GO" id="GO:0005739">
    <property type="term" value="C:mitochondrion"/>
    <property type="evidence" value="ECO:0007669"/>
    <property type="project" value="TreeGrafter"/>
</dbReference>
<evidence type="ECO:0000259" key="13">
    <source>
        <dbReference type="Pfam" id="PF20259"/>
    </source>
</evidence>
<keyword evidence="15" id="KW-1185">Reference proteome</keyword>
<dbReference type="CDD" id="cd01998">
    <property type="entry name" value="MnmA_TRMU-like"/>
    <property type="match status" value="1"/>
</dbReference>
<keyword evidence="6" id="KW-0819">tRNA processing</keyword>
<evidence type="ECO:0000313" key="14">
    <source>
        <dbReference type="EMBL" id="GMM51266.1"/>
    </source>
</evidence>
<keyword evidence="7" id="KW-0547">Nucleotide-binding</keyword>
<sequence length="346" mass="39855">MTHKNVIGVYMNNWSSTSKCQEENWNDVQKLCDYLNIERRRVNFEIDYWLDVFEPMLEDYAEGLTPNPDVQCNYHVKFGALLRYLKKVDESNFKLCTGHYAGLTAYNANDQSDQRKLIKRPLCIQKDQSYYLSTVAPDVLKDVSFPLSNLNKSEVRQIAAKCNLPNATKPDSQGLCFVEQQSEFHGFRHFLAEYLENKPGPVYTVDDPSKIVGEHQGLWTHTIGQRASIPMPQTLYPGKWFVYSKDSEKNALIISQFQPTANAVHTNFHWHRPPKENVKLYAQYRSLQSPVPIASITNYYSDIEKRDKTLFRFEETRNAIAPGQYLVVYEEDTVIGSGVISKAELS</sequence>
<dbReference type="InterPro" id="IPR046884">
    <property type="entry name" value="MnmA-like_central"/>
</dbReference>
<accession>A0AAV5RKV6</accession>
<reference evidence="14 15" key="1">
    <citation type="journal article" date="2023" name="Elife">
        <title>Identification of key yeast species and microbe-microbe interactions impacting larval growth of Drosophila in the wild.</title>
        <authorList>
            <person name="Mure A."/>
            <person name="Sugiura Y."/>
            <person name="Maeda R."/>
            <person name="Honda K."/>
            <person name="Sakurai N."/>
            <person name="Takahashi Y."/>
            <person name="Watada M."/>
            <person name="Katoh T."/>
            <person name="Gotoh A."/>
            <person name="Gotoh Y."/>
            <person name="Taniguchi I."/>
            <person name="Nakamura K."/>
            <person name="Hayashi T."/>
            <person name="Katayama T."/>
            <person name="Uemura T."/>
            <person name="Hattori Y."/>
        </authorList>
    </citation>
    <scope>NUCLEOTIDE SEQUENCE [LARGE SCALE GENOMIC DNA]</scope>
    <source>
        <strain evidence="14 15">SB-73</strain>
    </source>
</reference>
<dbReference type="PANTHER" id="PTHR11933">
    <property type="entry name" value="TRNA 5-METHYLAMINOMETHYL-2-THIOURIDYLATE -METHYLTRANSFERASE"/>
    <property type="match status" value="1"/>
</dbReference>
<dbReference type="GO" id="GO:0002143">
    <property type="term" value="P:tRNA wobble position uridine thiolation"/>
    <property type="evidence" value="ECO:0007669"/>
    <property type="project" value="TreeGrafter"/>
</dbReference>
<evidence type="ECO:0000256" key="5">
    <source>
        <dbReference type="ARBA" id="ARBA00022679"/>
    </source>
</evidence>
<dbReference type="InterPro" id="IPR023382">
    <property type="entry name" value="MnmA-like_central_sf"/>
</dbReference>
<keyword evidence="10" id="KW-1015">Disulfide bond</keyword>
<evidence type="ECO:0000256" key="2">
    <source>
        <dbReference type="ARBA" id="ARBA00006191"/>
    </source>
</evidence>
<comment type="similarity">
    <text evidence="2">Belongs to the MnmA/TRMU family.</text>
</comment>
<feature type="domain" description="tRNA-specific 2-thiouridylase MnmA-like C-terminal" evidence="12">
    <location>
        <begin position="266"/>
        <end position="340"/>
    </location>
</feature>
<dbReference type="Proteomes" id="UP001362899">
    <property type="component" value="Unassembled WGS sequence"/>
</dbReference>
<dbReference type="Gene3D" id="2.30.30.280">
    <property type="entry name" value="Adenine nucleotide alpha hydrolases-like domains"/>
    <property type="match status" value="1"/>
</dbReference>
<evidence type="ECO:0000256" key="6">
    <source>
        <dbReference type="ARBA" id="ARBA00022694"/>
    </source>
</evidence>
<dbReference type="Pfam" id="PF03054">
    <property type="entry name" value="tRNA_Me_trans"/>
    <property type="match status" value="1"/>
</dbReference>
<dbReference type="AlphaFoldDB" id="A0AAV5RKV6"/>
<keyword evidence="9" id="KW-0694">RNA-binding</keyword>
<comment type="function">
    <text evidence="1">Catalyzes the 2-thiolation of uridine at the wobble position (U34) of mitochondrial tRNA(Lys), tRNA(Glu) and tRNA(Gln). Required for the formation of 5-taurinomethyl-2-thiouridine (tm5s2U) of mitochondrial tRNA(Lys), tRNA(Glu), and tRNA(Gln) at the wobble position. ATP is required to activate the C2 atom of the wobble base.</text>
</comment>
<keyword evidence="5" id="KW-0808">Transferase</keyword>
<dbReference type="GO" id="GO:0000049">
    <property type="term" value="F:tRNA binding"/>
    <property type="evidence" value="ECO:0007669"/>
    <property type="project" value="UniProtKB-KW"/>
</dbReference>
<dbReference type="InterPro" id="IPR014729">
    <property type="entry name" value="Rossmann-like_a/b/a_fold"/>
</dbReference>
<dbReference type="PANTHER" id="PTHR11933:SF5">
    <property type="entry name" value="MITOCHONDRIAL TRNA-SPECIFIC 2-THIOURIDYLASE 1"/>
    <property type="match status" value="1"/>
</dbReference>
<proteinExistence type="inferred from homology"/>
<evidence type="ECO:0000313" key="15">
    <source>
        <dbReference type="Proteomes" id="UP001362899"/>
    </source>
</evidence>
<dbReference type="Gene3D" id="3.40.50.620">
    <property type="entry name" value="HUPs"/>
    <property type="match status" value="1"/>
</dbReference>
<feature type="domain" description="tRNA-specific 2-thiouridylase MnmA-like central" evidence="13">
    <location>
        <begin position="189"/>
        <end position="256"/>
    </location>
</feature>
<evidence type="ECO:0000259" key="12">
    <source>
        <dbReference type="Pfam" id="PF20258"/>
    </source>
</evidence>
<organism evidence="14 15">
    <name type="scientific">Starmerella bacillaris</name>
    <name type="common">Yeast</name>
    <name type="synonym">Candida zemplinina</name>
    <dbReference type="NCBI Taxonomy" id="1247836"/>
    <lineage>
        <taxon>Eukaryota</taxon>
        <taxon>Fungi</taxon>
        <taxon>Dikarya</taxon>
        <taxon>Ascomycota</taxon>
        <taxon>Saccharomycotina</taxon>
        <taxon>Dipodascomycetes</taxon>
        <taxon>Dipodascales</taxon>
        <taxon>Trichomonascaceae</taxon>
        <taxon>Starmerella</taxon>
    </lineage>
</organism>
<name>A0AAV5RKV6_STABA</name>
<comment type="catalytic activity">
    <reaction evidence="11">
        <text>5-taurinomethyluridine(34) in tRNA + S-sulfanyl-L-cysteinyl-[protein] + AH2 + ATP = 5-taurinomethyl-2-thiouridine(34) in tRNA + L-cysteinyl-[protein] + A + AMP + diphosphate + H(+)</text>
        <dbReference type="Rhea" id="RHEA:47040"/>
        <dbReference type="Rhea" id="RHEA-COMP:10131"/>
        <dbReference type="Rhea" id="RHEA-COMP:11726"/>
        <dbReference type="Rhea" id="RHEA-COMP:11732"/>
        <dbReference type="Rhea" id="RHEA-COMP:11733"/>
        <dbReference type="ChEBI" id="CHEBI:13193"/>
        <dbReference type="ChEBI" id="CHEBI:15378"/>
        <dbReference type="ChEBI" id="CHEBI:17499"/>
        <dbReference type="ChEBI" id="CHEBI:29950"/>
        <dbReference type="ChEBI" id="CHEBI:30616"/>
        <dbReference type="ChEBI" id="CHEBI:33019"/>
        <dbReference type="ChEBI" id="CHEBI:61963"/>
        <dbReference type="ChEBI" id="CHEBI:87171"/>
        <dbReference type="ChEBI" id="CHEBI:87172"/>
        <dbReference type="ChEBI" id="CHEBI:456215"/>
        <dbReference type="EC" id="2.8.1.14"/>
    </reaction>
</comment>
<evidence type="ECO:0000256" key="4">
    <source>
        <dbReference type="ARBA" id="ARBA00022555"/>
    </source>
</evidence>
<dbReference type="GO" id="GO:0016783">
    <property type="term" value="F:sulfurtransferase activity"/>
    <property type="evidence" value="ECO:0007669"/>
    <property type="project" value="InterPro"/>
</dbReference>
<dbReference type="SUPFAM" id="SSF52402">
    <property type="entry name" value="Adenine nucleotide alpha hydrolases-like"/>
    <property type="match status" value="1"/>
</dbReference>
<dbReference type="Pfam" id="PF20259">
    <property type="entry name" value="tRNA_Me_trans_M"/>
    <property type="match status" value="1"/>
</dbReference>